<dbReference type="GO" id="GO:0012505">
    <property type="term" value="C:endomembrane system"/>
    <property type="evidence" value="ECO:0007669"/>
    <property type="project" value="UniProtKB-SubCell"/>
</dbReference>
<evidence type="ECO:0000256" key="5">
    <source>
        <dbReference type="SAM" id="Phobius"/>
    </source>
</evidence>
<feature type="transmembrane region" description="Helical" evidence="5">
    <location>
        <begin position="112"/>
        <end position="136"/>
    </location>
</feature>
<dbReference type="Pfam" id="PF04750">
    <property type="entry name" value="Far-17a_AIG1"/>
    <property type="match status" value="1"/>
</dbReference>
<dbReference type="InterPro" id="IPR006838">
    <property type="entry name" value="ADTRP_AIG1"/>
</dbReference>
<dbReference type="PANTHER" id="PTHR12242:SF1">
    <property type="entry name" value="MYND-TYPE DOMAIN-CONTAINING PROTEIN"/>
    <property type="match status" value="1"/>
</dbReference>
<dbReference type="GO" id="GO:0016020">
    <property type="term" value="C:membrane"/>
    <property type="evidence" value="ECO:0007669"/>
    <property type="project" value="InterPro"/>
</dbReference>
<keyword evidence="4 5" id="KW-0472">Membrane</keyword>
<reference evidence="6 7" key="1">
    <citation type="submission" date="2014-06" db="EMBL/GenBank/DDBJ databases">
        <title>Evolutionary Origins and Diversification of the Mycorrhizal Mutualists.</title>
        <authorList>
            <consortium name="DOE Joint Genome Institute"/>
            <consortium name="Mycorrhizal Genomics Consortium"/>
            <person name="Kohler A."/>
            <person name="Kuo A."/>
            <person name="Nagy L.G."/>
            <person name="Floudas D."/>
            <person name="Copeland A."/>
            <person name="Barry K.W."/>
            <person name="Cichocki N."/>
            <person name="Veneault-Fourrey C."/>
            <person name="LaButti K."/>
            <person name="Lindquist E.A."/>
            <person name="Lipzen A."/>
            <person name="Lundell T."/>
            <person name="Morin E."/>
            <person name="Murat C."/>
            <person name="Riley R."/>
            <person name="Ohm R."/>
            <person name="Sun H."/>
            <person name="Tunlid A."/>
            <person name="Henrissat B."/>
            <person name="Grigoriev I.V."/>
            <person name="Hibbett D.S."/>
            <person name="Martin F."/>
        </authorList>
    </citation>
    <scope>NUCLEOTIDE SEQUENCE [LARGE SCALE GENOMIC DNA]</scope>
    <source>
        <strain evidence="6 7">SS14</strain>
    </source>
</reference>
<dbReference type="HOGENOM" id="CLU_062880_0_0_1"/>
<keyword evidence="2 5" id="KW-0812">Transmembrane</keyword>
<sequence length="267" mass="30312">MMGKDAWTLIGAPRPFDQEFKFVTSPFLSPLVLGTIRLLLAFYTLTTLLIILIREAVITHDADSFFSYFTELSYIGLCSYFWASAVQTLCFARRSGDKPSYPLQTWPRFLQFLHSLLWSTVTVFPFIVTPVFWILLSSPSTFKSTFSAWENISVHALNSVFALFEITVSNVSPQPWVHSIFLIILLGAYLCVAYITHATQGFYTYGFLNPVKEKGFLAVYIVAIAIAGFAIFFIVRGLCWLKNRLFFRSSLHGVNLAVEYEKEAIVV</sequence>
<accession>A0A0C9TVH5</accession>
<dbReference type="AlphaFoldDB" id="A0A0C9TVH5"/>
<organism evidence="6 7">
    <name type="scientific">Sphaerobolus stellatus (strain SS14)</name>
    <dbReference type="NCBI Taxonomy" id="990650"/>
    <lineage>
        <taxon>Eukaryota</taxon>
        <taxon>Fungi</taxon>
        <taxon>Dikarya</taxon>
        <taxon>Basidiomycota</taxon>
        <taxon>Agaricomycotina</taxon>
        <taxon>Agaricomycetes</taxon>
        <taxon>Phallomycetidae</taxon>
        <taxon>Geastrales</taxon>
        <taxon>Sphaerobolaceae</taxon>
        <taxon>Sphaerobolus</taxon>
    </lineage>
</organism>
<dbReference type="Proteomes" id="UP000054279">
    <property type="component" value="Unassembled WGS sequence"/>
</dbReference>
<evidence type="ECO:0000313" key="7">
    <source>
        <dbReference type="Proteomes" id="UP000054279"/>
    </source>
</evidence>
<dbReference type="OrthoDB" id="419711at2759"/>
<evidence type="ECO:0000256" key="2">
    <source>
        <dbReference type="ARBA" id="ARBA00022692"/>
    </source>
</evidence>
<proteinExistence type="predicted"/>
<feature type="transmembrane region" description="Helical" evidence="5">
    <location>
        <begin position="73"/>
        <end position="92"/>
    </location>
</feature>
<name>A0A0C9TVH5_SPHS4</name>
<gene>
    <name evidence="6" type="ORF">M422DRAFT_38446</name>
</gene>
<evidence type="ECO:0000313" key="6">
    <source>
        <dbReference type="EMBL" id="KIJ25824.1"/>
    </source>
</evidence>
<protein>
    <submittedName>
        <fullName evidence="6">Uncharacterized protein</fullName>
    </submittedName>
</protein>
<feature type="transmembrane region" description="Helical" evidence="5">
    <location>
        <begin position="31"/>
        <end position="53"/>
    </location>
</feature>
<feature type="transmembrane region" description="Helical" evidence="5">
    <location>
        <begin position="180"/>
        <end position="197"/>
    </location>
</feature>
<evidence type="ECO:0000256" key="4">
    <source>
        <dbReference type="ARBA" id="ARBA00023136"/>
    </source>
</evidence>
<keyword evidence="7" id="KW-1185">Reference proteome</keyword>
<feature type="transmembrane region" description="Helical" evidence="5">
    <location>
        <begin position="217"/>
        <end position="241"/>
    </location>
</feature>
<evidence type="ECO:0000256" key="3">
    <source>
        <dbReference type="ARBA" id="ARBA00022989"/>
    </source>
</evidence>
<evidence type="ECO:0000256" key="1">
    <source>
        <dbReference type="ARBA" id="ARBA00004127"/>
    </source>
</evidence>
<comment type="subcellular location">
    <subcellularLocation>
        <location evidence="1">Endomembrane system</location>
        <topology evidence="1">Multi-pass membrane protein</topology>
    </subcellularLocation>
</comment>
<keyword evidence="3 5" id="KW-1133">Transmembrane helix</keyword>
<dbReference type="EMBL" id="KN837396">
    <property type="protein sequence ID" value="KIJ25824.1"/>
    <property type="molecule type" value="Genomic_DNA"/>
</dbReference>
<dbReference type="PANTHER" id="PTHR12242">
    <property type="entry name" value="OS02G0130600 PROTEIN-RELATED"/>
    <property type="match status" value="1"/>
</dbReference>